<dbReference type="Proteomes" id="UP000264141">
    <property type="component" value="Unassembled WGS sequence"/>
</dbReference>
<sequence length="705" mass="80179">MFLTTRFTFGTHLLEAYVPGAFISLAHLNRQDRVYTFTSPVFEVNGETRGNFLFHHVTGQRTHKGGWEDLQLGFTSVGDPDLYLRITFRSYHNSEILRMRFRLTASAPCQLTRVSGQNHLTYFGLKLPPGLVEGLSEVAFSQYEPVLHSYLPGVEYYPLEDTFTGQVFPGPLLLLDSPESSFLVAYEHGADYPDSFLAFTLTEDESGGRQLLLNARKGNYFHGQPVGPDQAFESVWFEVGLVEGQLGDLLQRYRSFLHHEVSMSVASRQPFLAYNTWNFQERNHLYHGKPYLESMHLERILKEIDVAHRLGIETFVIDTGWFDRPGDWNVNLTRFPDGLKEVKRRLEDCGMKLGLWFNPQAVGVRSKIFSEHSEYEMTWQGNPHDHWVVWETEESTAFCLASDYADAFASVMLRFREELGVMYFKWDGLGQFGCDSPHHHHGNEKNSPEERADSYAYQMGLHLIQIAEKVTSRYPDVVIDFDVTECGRFMGLGFLSVGRYFLINNGAYARDFDTPESLGIDAWMNMFFYPGAARARVCRRNALYDLLAPANLFMVHFLPDGPRLSLENNLASLVLGGNALWGDLLSLSEEEITFWAQALADYKRVRQATTRAYPLTRGFIGASPEIHEKIDPEAGCGLVTFFTTTPGEFTYLTRSLNLEKLGEIKGADAWEMTHDGRLKLTVHLGRDGARTVFLLPKESTDRQGG</sequence>
<dbReference type="GO" id="GO:0004557">
    <property type="term" value="F:alpha-galactosidase activity"/>
    <property type="evidence" value="ECO:0007669"/>
    <property type="project" value="UniProtKB-ARBA"/>
</dbReference>
<name>A0A3D1JGI2_9CHLR</name>
<reference evidence="2 4" key="3">
    <citation type="journal article" date="2018" name="Nat. Biotechnol.">
        <title>A standardized bacterial taxonomy based on genome phylogeny substantially revises the tree of life.</title>
        <authorList>
            <person name="Parks D.H."/>
            <person name="Chuvochina M."/>
            <person name="Waite D.W."/>
            <person name="Rinke C."/>
            <person name="Skarshewski A."/>
            <person name="Chaumeil P.A."/>
            <person name="Hugenholtz P."/>
        </authorList>
    </citation>
    <scope>NUCLEOTIDE SEQUENCE [LARGE SCALE GENOMIC DNA]</scope>
    <source>
        <strain evidence="2">UBA8781</strain>
    </source>
</reference>
<dbReference type="Gene3D" id="3.20.20.70">
    <property type="entry name" value="Aldolase class I"/>
    <property type="match status" value="1"/>
</dbReference>
<dbReference type="SUPFAM" id="SSF51445">
    <property type="entry name" value="(Trans)glycosidases"/>
    <property type="match status" value="1"/>
</dbReference>
<evidence type="ECO:0000313" key="2">
    <source>
        <dbReference type="EMBL" id="HCE17335.1"/>
    </source>
</evidence>
<organism evidence="2 4">
    <name type="scientific">Anaerolinea thermolimosa</name>
    <dbReference type="NCBI Taxonomy" id="229919"/>
    <lineage>
        <taxon>Bacteria</taxon>
        <taxon>Bacillati</taxon>
        <taxon>Chloroflexota</taxon>
        <taxon>Anaerolineae</taxon>
        <taxon>Anaerolineales</taxon>
        <taxon>Anaerolineaceae</taxon>
        <taxon>Anaerolinea</taxon>
    </lineage>
</organism>
<dbReference type="Proteomes" id="UP000253922">
    <property type="component" value="Unassembled WGS sequence"/>
</dbReference>
<evidence type="ECO:0000313" key="3">
    <source>
        <dbReference type="Proteomes" id="UP000253922"/>
    </source>
</evidence>
<dbReference type="EMBL" id="DPBP01000024">
    <property type="protein sequence ID" value="HCE17335.1"/>
    <property type="molecule type" value="Genomic_DNA"/>
</dbReference>
<keyword evidence="3" id="KW-1185">Reference proteome</keyword>
<dbReference type="InterPro" id="IPR017853">
    <property type="entry name" value="GH"/>
</dbReference>
<dbReference type="PANTHER" id="PTHR43053">
    <property type="entry name" value="GLYCOSIDASE FAMILY 31"/>
    <property type="match status" value="1"/>
</dbReference>
<dbReference type="RefSeq" id="WP_062195806.1">
    <property type="nucleotide sequence ID" value="NZ_DF967966.1"/>
</dbReference>
<dbReference type="EMBL" id="DF967966">
    <property type="protein sequence ID" value="GAP08304.1"/>
    <property type="molecule type" value="Genomic_DNA"/>
</dbReference>
<dbReference type="AlphaFoldDB" id="A0A3D1JGI2"/>
<protein>
    <submittedName>
        <fullName evidence="1">Alpha-galactosidase</fullName>
    </submittedName>
</protein>
<evidence type="ECO:0000313" key="4">
    <source>
        <dbReference type="Proteomes" id="UP000264141"/>
    </source>
</evidence>
<reference evidence="3" key="2">
    <citation type="submission" date="2015-07" db="EMBL/GenBank/DDBJ databases">
        <title>Draft Genome Sequences of Anaerolinea thermolimosa IMO-1, Bellilinea caldifistulae GOMI-1, Leptolinea tardivitalis YMTK-2, Levilinea saccharolytica KIBI-1,Longilinea arvoryzae KOME-1, Previously Described as Members of the Anaerolineaceae (Chloroflexi).</title>
        <authorList>
            <person name="Sekiguchi Y."/>
            <person name="Ohashi A."/>
            <person name="Matsuura N."/>
            <person name="Tourlousse M.D."/>
        </authorList>
    </citation>
    <scope>NUCLEOTIDE SEQUENCE [LARGE SCALE GENOMIC DNA]</scope>
    <source>
        <strain evidence="3">IMO-1</strain>
    </source>
</reference>
<dbReference type="InterPro" id="IPR013785">
    <property type="entry name" value="Aldolase_TIM"/>
</dbReference>
<proteinExistence type="predicted"/>
<accession>A0A3D1JGI2</accession>
<gene>
    <name evidence="1" type="ORF">ATHL_03206</name>
    <name evidence="2" type="ORF">DEQ80_05710</name>
</gene>
<dbReference type="STRING" id="229919.GCA_001050195_03145"/>
<dbReference type="OrthoDB" id="9758822at2"/>
<evidence type="ECO:0000313" key="1">
    <source>
        <dbReference type="EMBL" id="GAP08304.1"/>
    </source>
</evidence>
<reference evidence="1" key="1">
    <citation type="journal article" date="2015" name="Genome Announc.">
        <title>Draft Genome Sequences of Anaerolinea thermolimosa IMO-1, Bellilinea caldifistulae GOMI-1, Leptolinea tardivitalis YMTK-2, Levilinea saccharolytica KIBI-1, Longilinea arvoryzae KOME-1, Previously Described as Members of the Class Anaerolineae (Chloroflexi).</title>
        <authorList>
            <person name="Matsuura N."/>
            <person name="Tourlousse M.D."/>
            <person name="Ohashi A."/>
            <person name="Hugenholtz P."/>
            <person name="Sekiguchi Y."/>
        </authorList>
    </citation>
    <scope>NUCLEOTIDE SEQUENCE</scope>
    <source>
        <strain evidence="1">IMO-1</strain>
    </source>
</reference>
<dbReference type="InterPro" id="IPR050985">
    <property type="entry name" value="Alpha-glycosidase_related"/>
</dbReference>
<dbReference type="Pfam" id="PF02065">
    <property type="entry name" value="Melibiase"/>
    <property type="match status" value="1"/>
</dbReference>